<keyword evidence="5" id="KW-1185">Reference proteome</keyword>
<reference evidence="4 5" key="1">
    <citation type="submission" date="2020-08" db="EMBL/GenBank/DDBJ databases">
        <title>Genome public.</title>
        <authorList>
            <person name="Liu C."/>
            <person name="Sun Q."/>
        </authorList>
    </citation>
    <scope>NUCLEOTIDE SEQUENCE [LARGE SCALE GENOMIC DNA]</scope>
    <source>
        <strain evidence="4 5">BX10</strain>
    </source>
</reference>
<dbReference type="PANTHER" id="PTHR32071">
    <property type="entry name" value="TRANSCRIPTIONAL REGULATORY PROTEIN"/>
    <property type="match status" value="1"/>
</dbReference>
<dbReference type="Pfam" id="PF14532">
    <property type="entry name" value="Sigma54_activ_2"/>
    <property type="match status" value="1"/>
</dbReference>
<dbReference type="InterPro" id="IPR027417">
    <property type="entry name" value="P-loop_NTPase"/>
</dbReference>
<dbReference type="RefSeq" id="WP_262427829.1">
    <property type="nucleotide sequence ID" value="NZ_JACRTJ010000024.1"/>
</dbReference>
<dbReference type="InterPro" id="IPR002078">
    <property type="entry name" value="Sigma_54_int"/>
</dbReference>
<accession>A0ABR7NU63</accession>
<protein>
    <submittedName>
        <fullName evidence="4">Sigma 54-interacting transcriptional regulator</fullName>
    </submittedName>
</protein>
<dbReference type="Gene3D" id="3.40.50.300">
    <property type="entry name" value="P-loop containing nucleotide triphosphate hydrolases"/>
    <property type="match status" value="1"/>
</dbReference>
<proteinExistence type="predicted"/>
<dbReference type="Gene3D" id="1.10.8.60">
    <property type="match status" value="1"/>
</dbReference>
<evidence type="ECO:0000259" key="3">
    <source>
        <dbReference type="PROSITE" id="PS50045"/>
    </source>
</evidence>
<dbReference type="PROSITE" id="PS50045">
    <property type="entry name" value="SIGMA54_INTERACT_4"/>
    <property type="match status" value="1"/>
</dbReference>
<dbReference type="SUPFAM" id="SSF52540">
    <property type="entry name" value="P-loop containing nucleoside triphosphate hydrolases"/>
    <property type="match status" value="1"/>
</dbReference>
<dbReference type="EMBL" id="JACRTJ010000024">
    <property type="protein sequence ID" value="MBC8599663.1"/>
    <property type="molecule type" value="Genomic_DNA"/>
</dbReference>
<evidence type="ECO:0000313" key="5">
    <source>
        <dbReference type="Proteomes" id="UP000647491"/>
    </source>
</evidence>
<comment type="caution">
    <text evidence="4">The sequence shown here is derived from an EMBL/GenBank/DDBJ whole genome shotgun (WGS) entry which is preliminary data.</text>
</comment>
<dbReference type="Pfam" id="PF25601">
    <property type="entry name" value="AAA_lid_14"/>
    <property type="match status" value="1"/>
</dbReference>
<name>A0ABR7NU63_9FIRM</name>
<dbReference type="InterPro" id="IPR058031">
    <property type="entry name" value="AAA_lid_NorR"/>
</dbReference>
<dbReference type="Gene3D" id="1.10.10.10">
    <property type="entry name" value="Winged helix-like DNA-binding domain superfamily/Winged helix DNA-binding domain"/>
    <property type="match status" value="1"/>
</dbReference>
<feature type="domain" description="Sigma-54 factor interaction" evidence="3">
    <location>
        <begin position="346"/>
        <end position="554"/>
    </location>
</feature>
<keyword evidence="1" id="KW-0547">Nucleotide-binding</keyword>
<dbReference type="InterPro" id="IPR036388">
    <property type="entry name" value="WH-like_DNA-bd_sf"/>
</dbReference>
<gene>
    <name evidence="4" type="ORF">H8708_10570</name>
</gene>
<evidence type="ECO:0000313" key="4">
    <source>
        <dbReference type="EMBL" id="MBC8599663.1"/>
    </source>
</evidence>
<sequence length="664" mass="75464">MKPQVLLLYIDSSAKLGILPYLSAIFSSHLDFDSIQIDQLNPEVITKYQLVLFSSALCESRVNEIIKEKGICSKQCVRELNYTHIHKILEIPSLSKVCIVSDRKKNCEAVLKSLQDLGFTQYIYTIYYPGGPLPDSSFHHAITPGESRFVPSTIRNVIDIGNRNVDIATLCFIINYFHLPEILLNYVTNNYAGYISNFMRHIDLRSEESMRYFTVRDKILDTMNLGICVVDACGSIEMANHTFCSSLQSDRGHVKKHILTDLLREQGNFITFNELLSGTPASLSNENGDKFSLFLADSFEISNRSLRYLFLLDGLSSRYPVTAPLWNIKKSKKYTVLDPGSSLSHRIFQNRRISYIFRTLSSFSESSFPVLLLGEDGLFQKHLAQYVHANSVSDDIPFLTLDAGHPISSPINSYSDLEALISDGNPATLFIDHLERASMEFQFFLSSVLGKINTDFTSKDYHPVRFICSYSGDIKEQISSGLFLNELFFQLNTLSLKLNPIRELKEMIPIFYEYILNELTPGNFQGVESIFTNQLLEFLIDYDYPGNMKELVNLCLYFHHVFNGKKLTLAQLPSYIDCRPYKKAELSRSDKAILDIVKKHPHVGRNKILILLGEQGVSLTPHQVRTTLAELSSKSYIQVMKTKQGCTITELGEFILECCKIDNL</sequence>
<dbReference type="Proteomes" id="UP000647491">
    <property type="component" value="Unassembled WGS sequence"/>
</dbReference>
<evidence type="ECO:0000256" key="2">
    <source>
        <dbReference type="ARBA" id="ARBA00022840"/>
    </source>
</evidence>
<evidence type="ECO:0000256" key="1">
    <source>
        <dbReference type="ARBA" id="ARBA00022741"/>
    </source>
</evidence>
<organism evidence="4 5">
    <name type="scientific">Enterocloster hominis</name>
    <name type="common">ex Liu et al. 2021</name>
    <dbReference type="NCBI Taxonomy" id="2763663"/>
    <lineage>
        <taxon>Bacteria</taxon>
        <taxon>Bacillati</taxon>
        <taxon>Bacillota</taxon>
        <taxon>Clostridia</taxon>
        <taxon>Lachnospirales</taxon>
        <taxon>Lachnospiraceae</taxon>
        <taxon>Enterocloster</taxon>
    </lineage>
</organism>
<keyword evidence="2" id="KW-0067">ATP-binding</keyword>